<dbReference type="InterPro" id="IPR004158">
    <property type="entry name" value="DUF247_pln"/>
</dbReference>
<evidence type="ECO:0000256" key="2">
    <source>
        <dbReference type="SAM" id="Phobius"/>
    </source>
</evidence>
<protein>
    <submittedName>
        <fullName evidence="3">UPF0481 protein</fullName>
    </submittedName>
</protein>
<feature type="region of interest" description="Disordered" evidence="1">
    <location>
        <begin position="1"/>
        <end position="27"/>
    </location>
</feature>
<organism evidence="3 4">
    <name type="scientific">Panicum miliaceum</name>
    <name type="common">Proso millet</name>
    <name type="synonym">Broomcorn millet</name>
    <dbReference type="NCBI Taxonomy" id="4540"/>
    <lineage>
        <taxon>Eukaryota</taxon>
        <taxon>Viridiplantae</taxon>
        <taxon>Streptophyta</taxon>
        <taxon>Embryophyta</taxon>
        <taxon>Tracheophyta</taxon>
        <taxon>Spermatophyta</taxon>
        <taxon>Magnoliopsida</taxon>
        <taxon>Liliopsida</taxon>
        <taxon>Poales</taxon>
        <taxon>Poaceae</taxon>
        <taxon>PACMAD clade</taxon>
        <taxon>Panicoideae</taxon>
        <taxon>Panicodae</taxon>
        <taxon>Paniceae</taxon>
        <taxon>Panicinae</taxon>
        <taxon>Panicum</taxon>
        <taxon>Panicum sect. Panicum</taxon>
    </lineage>
</organism>
<evidence type="ECO:0000313" key="3">
    <source>
        <dbReference type="EMBL" id="RLN35990.1"/>
    </source>
</evidence>
<dbReference type="Pfam" id="PF03140">
    <property type="entry name" value="DUF247"/>
    <property type="match status" value="1"/>
</dbReference>
<name>A0A3L6TFY2_PANMI</name>
<accession>A0A3L6TFY2</accession>
<comment type="caution">
    <text evidence="3">The sequence shown here is derived from an EMBL/GenBank/DDBJ whole genome shotgun (WGS) entry which is preliminary data.</text>
</comment>
<dbReference type="Proteomes" id="UP000275267">
    <property type="component" value="Unassembled WGS sequence"/>
</dbReference>
<feature type="compositionally biased region" description="Basic and acidic residues" evidence="1">
    <location>
        <begin position="124"/>
        <end position="156"/>
    </location>
</feature>
<dbReference type="EMBL" id="PQIB02000002">
    <property type="protein sequence ID" value="RLN35990.1"/>
    <property type="molecule type" value="Genomic_DNA"/>
</dbReference>
<keyword evidence="2" id="KW-1133">Transmembrane helix</keyword>
<keyword evidence="4" id="KW-1185">Reference proteome</keyword>
<keyword evidence="2" id="KW-0812">Transmembrane</keyword>
<dbReference type="PANTHER" id="PTHR31170:SF18">
    <property type="entry name" value="(WILD MALAYSIAN BANANA) HYPOTHETICAL PROTEIN"/>
    <property type="match status" value="1"/>
</dbReference>
<dbReference type="PANTHER" id="PTHR31170">
    <property type="entry name" value="BNAC04G53230D PROTEIN"/>
    <property type="match status" value="1"/>
</dbReference>
<evidence type="ECO:0000313" key="4">
    <source>
        <dbReference type="Proteomes" id="UP000275267"/>
    </source>
</evidence>
<dbReference type="OrthoDB" id="591587at2759"/>
<feature type="transmembrane region" description="Helical" evidence="2">
    <location>
        <begin position="582"/>
        <end position="606"/>
    </location>
</feature>
<feature type="region of interest" description="Disordered" evidence="1">
    <location>
        <begin position="56"/>
        <end position="81"/>
    </location>
</feature>
<keyword evidence="2" id="KW-0472">Membrane</keyword>
<feature type="compositionally biased region" description="Basic and acidic residues" evidence="1">
    <location>
        <begin position="1"/>
        <end position="13"/>
    </location>
</feature>
<evidence type="ECO:0000256" key="1">
    <source>
        <dbReference type="SAM" id="MobiDB-lite"/>
    </source>
</evidence>
<feature type="region of interest" description="Disordered" evidence="1">
    <location>
        <begin position="108"/>
        <end position="156"/>
    </location>
</feature>
<dbReference type="AlphaFoldDB" id="A0A3L6TFY2"/>
<reference evidence="4" key="1">
    <citation type="journal article" date="2019" name="Nat. Commun.">
        <title>The genome of broomcorn millet.</title>
        <authorList>
            <person name="Zou C."/>
            <person name="Miki D."/>
            <person name="Li D."/>
            <person name="Tang Q."/>
            <person name="Xiao L."/>
            <person name="Rajput S."/>
            <person name="Deng P."/>
            <person name="Jia W."/>
            <person name="Huang R."/>
            <person name="Zhang M."/>
            <person name="Sun Y."/>
            <person name="Hu J."/>
            <person name="Fu X."/>
            <person name="Schnable P.S."/>
            <person name="Li F."/>
            <person name="Zhang H."/>
            <person name="Feng B."/>
            <person name="Zhu X."/>
            <person name="Liu R."/>
            <person name="Schnable J.C."/>
            <person name="Zhu J.-K."/>
            <person name="Zhang H."/>
        </authorList>
    </citation>
    <scope>NUCLEOTIDE SEQUENCE [LARGE SCALE GENOMIC DNA]</scope>
</reference>
<gene>
    <name evidence="3" type="ORF">C2845_PM03G25790</name>
</gene>
<dbReference type="STRING" id="4540.A0A3L6TFY2"/>
<sequence>MERTELAEEKGMERSVPMRAEDGSSSSMQMVAEAKMLEAEPEEKVVEGFALAEKQQGTIKGKESMGVDERDEAEQDSSSRVVEKQLMLEEAKMLARALQTIVELWAEREKGGSSSSSSSNLLEKLPKLEDPGPSRKMEHLMKGKESMGVDKEHDSSSRVVGMSMTKAEAYRPQVVSLGPFHHGEQSLQPMEEQKRRLMRRMVLRSKKPHSMFVDAIAKVADKLQGAYYGLDDEKWRGKNKARFVDVMVTDGGFLLEFMTTVTRTGVLQAGYAPYDPIFSERSLLSLWPRIRSDMILVENQVPLPALQTLEAVRSGTSPINAGQKKIRGIKYMKVPPSNAYIDELVTNFVCPSPEEIRNQELGLHTLEMFHRNFCSEPLKHQDEFREEGVHFKRRLLVFFEKFKRRLLHTLEMLLRKFCGGHSQDELGQSETTMLSAEELREAGVQFKRSKTRSVQDIDFKNGVLSMPLVEIDDSSERTFLNLMAFERLHCTAGSVGTAYMIFMDNIIDSERDVALLRSKKVLKNFLGSDKAAADLFNTLGKGATLKPGSKVGHVQWLVAKHCERPWPKLQASFKHTYVRNPWVFFSALAAITLLALTILQTVYTVMPYYTQN</sequence>
<proteinExistence type="predicted"/>